<evidence type="ECO:0000256" key="2">
    <source>
        <dbReference type="ARBA" id="ARBA00022692"/>
    </source>
</evidence>
<feature type="transmembrane region" description="Helical" evidence="5">
    <location>
        <begin position="370"/>
        <end position="394"/>
    </location>
</feature>
<evidence type="ECO:0000256" key="5">
    <source>
        <dbReference type="SAM" id="Phobius"/>
    </source>
</evidence>
<dbReference type="eggNOG" id="KOG2816">
    <property type="taxonomic scope" value="Eukaryota"/>
</dbReference>
<feature type="transmembrane region" description="Helical" evidence="5">
    <location>
        <begin position="221"/>
        <end position="240"/>
    </location>
</feature>
<protein>
    <recommendedName>
        <fullName evidence="7">Major facilitator superfamily (MFS) profile domain-containing protein</fullName>
    </recommendedName>
</protein>
<reference evidence="6" key="1">
    <citation type="journal article" date="2008" name="Nature">
        <title>The amphioxus genome and the evolution of the chordate karyotype.</title>
        <authorList>
            <consortium name="US DOE Joint Genome Institute (JGI-PGF)"/>
            <person name="Putnam N.H."/>
            <person name="Butts T."/>
            <person name="Ferrier D.E.K."/>
            <person name="Furlong R.F."/>
            <person name="Hellsten U."/>
            <person name="Kawashima T."/>
            <person name="Robinson-Rechavi M."/>
            <person name="Shoguchi E."/>
            <person name="Terry A."/>
            <person name="Yu J.-K."/>
            <person name="Benito-Gutierrez E.L."/>
            <person name="Dubchak I."/>
            <person name="Garcia-Fernandez J."/>
            <person name="Gibson-Brown J.J."/>
            <person name="Grigoriev I.V."/>
            <person name="Horton A.C."/>
            <person name="de Jong P.J."/>
            <person name="Jurka J."/>
            <person name="Kapitonov V.V."/>
            <person name="Kohara Y."/>
            <person name="Kuroki Y."/>
            <person name="Lindquist E."/>
            <person name="Lucas S."/>
            <person name="Osoegawa K."/>
            <person name="Pennacchio L.A."/>
            <person name="Salamov A.A."/>
            <person name="Satou Y."/>
            <person name="Sauka-Spengler T."/>
            <person name="Schmutz J."/>
            <person name="Shin-I T."/>
            <person name="Toyoda A."/>
            <person name="Bronner-Fraser M."/>
            <person name="Fujiyama A."/>
            <person name="Holland L.Z."/>
            <person name="Holland P.W.H."/>
            <person name="Satoh N."/>
            <person name="Rokhsar D.S."/>
        </authorList>
    </citation>
    <scope>NUCLEOTIDE SEQUENCE [LARGE SCALE GENOMIC DNA]</scope>
    <source>
        <strain evidence="6">S238N-H82</strain>
        <tissue evidence="6">Testes</tissue>
    </source>
</reference>
<evidence type="ECO:0000256" key="4">
    <source>
        <dbReference type="ARBA" id="ARBA00023136"/>
    </source>
</evidence>
<dbReference type="InParanoid" id="C3YMJ7"/>
<dbReference type="GO" id="GO:0016020">
    <property type="term" value="C:membrane"/>
    <property type="evidence" value="ECO:0007669"/>
    <property type="project" value="UniProtKB-SubCell"/>
</dbReference>
<accession>C3YMJ7</accession>
<dbReference type="Gene3D" id="1.20.1250.20">
    <property type="entry name" value="MFS general substrate transporter like domains"/>
    <property type="match status" value="1"/>
</dbReference>
<name>C3YMJ7_BRAFL</name>
<feature type="transmembrane region" description="Helical" evidence="5">
    <location>
        <begin position="252"/>
        <end position="276"/>
    </location>
</feature>
<dbReference type="FunCoup" id="C3YMJ7">
    <property type="interactions" value="11"/>
</dbReference>
<sequence length="414" mass="44160">MASIRAKVSSSAPLLDDLGPVKVKPYCPVTVEPILLFVGIATFMSSPLQQQYIYYSLGNGTVHNSSGAVCGDYNSSDPAGKQTQAEASQWLTYLQLCSSLPSLVIAAILGSVSDKVGRKVAIVTPVVGALATSIASALVVYLNLPLEILLPGALLYGMHGSSTTLYGGCFAYLTDITEPGSPRTFRMAILESAIGVSAIVGVLAGNLWLGVLGVPLGFQEPFWFTVGLTAFSLLYAIFGIKETCLRRGGQKVILLVFFLNNGVFATWPGIVTLTVVGPPYCWTPDLLGYFYAAMCAGFVLGVLGIKLLGKCLSPYGLMHTMPVPTMKAVMSNMVPQTQQGSLFALIACMESLAGVFFIPVWNSVFGTTVFFMPGLVFLCFAGTLIIQSALISVVQCHKRPTTYEVLEDDNDHIN</sequence>
<feature type="transmembrane region" description="Helical" evidence="5">
    <location>
        <begin position="288"/>
        <end position="308"/>
    </location>
</feature>
<keyword evidence="4 5" id="KW-0472">Membrane</keyword>
<comment type="subcellular location">
    <subcellularLocation>
        <location evidence="1">Membrane</location>
        <topology evidence="1">Multi-pass membrane protein</topology>
    </subcellularLocation>
</comment>
<dbReference type="PANTHER" id="PTHR23507:SF1">
    <property type="entry name" value="FI18259P1-RELATED"/>
    <property type="match status" value="1"/>
</dbReference>
<gene>
    <name evidence="6" type="ORF">BRAFLDRAFT_86865</name>
</gene>
<keyword evidence="2 5" id="KW-0812">Transmembrane</keyword>
<evidence type="ECO:0000256" key="3">
    <source>
        <dbReference type="ARBA" id="ARBA00022989"/>
    </source>
</evidence>
<feature type="transmembrane region" description="Helical" evidence="5">
    <location>
        <begin position="342"/>
        <end position="364"/>
    </location>
</feature>
<feature type="transmembrane region" description="Helical" evidence="5">
    <location>
        <begin position="185"/>
        <end position="209"/>
    </location>
</feature>
<dbReference type="AlphaFoldDB" id="C3YMJ7"/>
<keyword evidence="3 5" id="KW-1133">Transmembrane helix</keyword>
<evidence type="ECO:0000313" key="6">
    <source>
        <dbReference type="EMBL" id="EEN58493.1"/>
    </source>
</evidence>
<organism>
    <name type="scientific">Branchiostoma floridae</name>
    <name type="common">Florida lancelet</name>
    <name type="synonym">Amphioxus</name>
    <dbReference type="NCBI Taxonomy" id="7739"/>
    <lineage>
        <taxon>Eukaryota</taxon>
        <taxon>Metazoa</taxon>
        <taxon>Chordata</taxon>
        <taxon>Cephalochordata</taxon>
        <taxon>Leptocardii</taxon>
        <taxon>Amphioxiformes</taxon>
        <taxon>Branchiostomatidae</taxon>
        <taxon>Branchiostoma</taxon>
    </lineage>
</organism>
<evidence type="ECO:0000256" key="1">
    <source>
        <dbReference type="ARBA" id="ARBA00004141"/>
    </source>
</evidence>
<evidence type="ECO:0008006" key="7">
    <source>
        <dbReference type="Google" id="ProtNLM"/>
    </source>
</evidence>
<dbReference type="InterPro" id="IPR036259">
    <property type="entry name" value="MFS_trans_sf"/>
</dbReference>
<feature type="transmembrane region" description="Helical" evidence="5">
    <location>
        <begin position="90"/>
        <end position="109"/>
    </location>
</feature>
<feature type="transmembrane region" description="Helical" evidence="5">
    <location>
        <begin position="121"/>
        <end position="142"/>
    </location>
</feature>
<dbReference type="PANTHER" id="PTHR23507">
    <property type="entry name" value="ZGC:174356"/>
    <property type="match status" value="1"/>
</dbReference>
<dbReference type="SUPFAM" id="SSF103473">
    <property type="entry name" value="MFS general substrate transporter"/>
    <property type="match status" value="1"/>
</dbReference>
<proteinExistence type="predicted"/>
<dbReference type="EMBL" id="GG666530">
    <property type="protein sequence ID" value="EEN58493.1"/>
    <property type="molecule type" value="Genomic_DNA"/>
</dbReference>
<feature type="transmembrane region" description="Helical" evidence="5">
    <location>
        <begin position="148"/>
        <end position="173"/>
    </location>
</feature>